<feature type="transmembrane region" description="Helical" evidence="5">
    <location>
        <begin position="35"/>
        <end position="53"/>
    </location>
</feature>
<evidence type="ECO:0000256" key="5">
    <source>
        <dbReference type="RuleBase" id="RU361157"/>
    </source>
</evidence>
<dbReference type="RefSeq" id="WP_109795266.1">
    <property type="nucleotide sequence ID" value="NZ_PHIG01000063.1"/>
</dbReference>
<dbReference type="GO" id="GO:0140359">
    <property type="term" value="F:ABC-type transporter activity"/>
    <property type="evidence" value="ECO:0007669"/>
    <property type="project" value="InterPro"/>
</dbReference>
<dbReference type="GO" id="GO:0043190">
    <property type="term" value="C:ATP-binding cassette (ABC) transporter complex"/>
    <property type="evidence" value="ECO:0007669"/>
    <property type="project" value="InterPro"/>
</dbReference>
<evidence type="ECO:0000313" key="7">
    <source>
        <dbReference type="EMBL" id="PJK27553.1"/>
    </source>
</evidence>
<organism evidence="7 8">
    <name type="scientific">Minwuia thermotolerans</name>
    <dbReference type="NCBI Taxonomy" id="2056226"/>
    <lineage>
        <taxon>Bacteria</taxon>
        <taxon>Pseudomonadati</taxon>
        <taxon>Pseudomonadota</taxon>
        <taxon>Alphaproteobacteria</taxon>
        <taxon>Minwuiales</taxon>
        <taxon>Minwuiaceae</taxon>
        <taxon>Minwuia</taxon>
    </lineage>
</organism>
<evidence type="ECO:0000256" key="2">
    <source>
        <dbReference type="ARBA" id="ARBA00022692"/>
    </source>
</evidence>
<dbReference type="InterPro" id="IPR013525">
    <property type="entry name" value="ABC2_TM"/>
</dbReference>
<dbReference type="InterPro" id="IPR052522">
    <property type="entry name" value="ABC-2_transport_permease"/>
</dbReference>
<dbReference type="Proteomes" id="UP000229498">
    <property type="component" value="Unassembled WGS sequence"/>
</dbReference>
<accession>A0A2M9FVT7</accession>
<evidence type="ECO:0000313" key="8">
    <source>
        <dbReference type="Proteomes" id="UP000229498"/>
    </source>
</evidence>
<feature type="transmembrane region" description="Helical" evidence="5">
    <location>
        <begin position="233"/>
        <end position="255"/>
    </location>
</feature>
<comment type="similarity">
    <text evidence="5">Belongs to the ABC-2 integral membrane protein family.</text>
</comment>
<dbReference type="EMBL" id="PHIG01000063">
    <property type="protein sequence ID" value="PJK27553.1"/>
    <property type="molecule type" value="Genomic_DNA"/>
</dbReference>
<keyword evidence="5" id="KW-1003">Cell membrane</keyword>
<feature type="domain" description="ABC transmembrane type-2" evidence="6">
    <location>
        <begin position="29"/>
        <end position="258"/>
    </location>
</feature>
<evidence type="ECO:0000256" key="4">
    <source>
        <dbReference type="ARBA" id="ARBA00023136"/>
    </source>
</evidence>
<sequence>MQPKPQDIGRVNWIGLWTLYSKEVHRFVKVAGQTIFAPIITTLLFLAIFNLALGDMRGPVGGVPFEVFLAPGLAMMAVTQNAFANSSSALLIAKIQGNIVDLLMPPLSPAEMVSAMAAAAVTRGFAVAVSVIVAMSFFVELPIHSIGWSVLFVLLASLMMGLIGLLTGLWADKFDHLAFITNFVITPLAFLSGTFYSIERLPEFAQAIAHVNPFFYAIDGFRHALVGQGDAPLGLGAAVLFAIDAVLAVWAYALVRRGYNLKA</sequence>
<dbReference type="PANTHER" id="PTHR43332:SF2">
    <property type="entry name" value="INNER MEMBRANE TRANSPORT PERMEASE YADH"/>
    <property type="match status" value="1"/>
</dbReference>
<dbReference type="AlphaFoldDB" id="A0A2M9FVT7"/>
<dbReference type="PRINTS" id="PR00164">
    <property type="entry name" value="ABC2TRNSPORT"/>
</dbReference>
<feature type="transmembrane region" description="Helical" evidence="5">
    <location>
        <begin position="177"/>
        <end position="198"/>
    </location>
</feature>
<proteinExistence type="inferred from homology"/>
<protein>
    <recommendedName>
        <fullName evidence="5">Transport permease protein</fullName>
    </recommendedName>
</protein>
<keyword evidence="3 5" id="KW-1133">Transmembrane helix</keyword>
<dbReference type="Pfam" id="PF01061">
    <property type="entry name" value="ABC2_membrane"/>
    <property type="match status" value="1"/>
</dbReference>
<dbReference type="OrthoDB" id="9804001at2"/>
<evidence type="ECO:0000259" key="6">
    <source>
        <dbReference type="PROSITE" id="PS51012"/>
    </source>
</evidence>
<dbReference type="InterPro" id="IPR047817">
    <property type="entry name" value="ABC2_TM_bact-type"/>
</dbReference>
<keyword evidence="8" id="KW-1185">Reference proteome</keyword>
<reference evidence="7 8" key="1">
    <citation type="submission" date="2017-11" db="EMBL/GenBank/DDBJ databases">
        <title>Draft genome sequence of Rhizobiales bacterium SY3-13.</title>
        <authorList>
            <person name="Sun C."/>
        </authorList>
    </citation>
    <scope>NUCLEOTIDE SEQUENCE [LARGE SCALE GENOMIC DNA]</scope>
    <source>
        <strain evidence="7 8">SY3-13</strain>
    </source>
</reference>
<comment type="subcellular location">
    <subcellularLocation>
        <location evidence="5">Cell inner membrane</location>
        <topology evidence="5">Multi-pass membrane protein</topology>
    </subcellularLocation>
    <subcellularLocation>
        <location evidence="1">Membrane</location>
        <topology evidence="1">Multi-pass membrane protein</topology>
    </subcellularLocation>
</comment>
<keyword evidence="2 5" id="KW-0812">Transmembrane</keyword>
<feature type="transmembrane region" description="Helical" evidence="5">
    <location>
        <begin position="113"/>
        <end position="139"/>
    </location>
</feature>
<feature type="transmembrane region" description="Helical" evidence="5">
    <location>
        <begin position="145"/>
        <end position="170"/>
    </location>
</feature>
<keyword evidence="4 5" id="KW-0472">Membrane</keyword>
<keyword evidence="5" id="KW-0813">Transport</keyword>
<evidence type="ECO:0000256" key="3">
    <source>
        <dbReference type="ARBA" id="ARBA00022989"/>
    </source>
</evidence>
<dbReference type="PANTHER" id="PTHR43332">
    <property type="entry name" value="INNER MEMBRANE TRANSPORT PERMEASE YADH-RELATED"/>
    <property type="match status" value="1"/>
</dbReference>
<feature type="transmembrane region" description="Helical" evidence="5">
    <location>
        <begin position="73"/>
        <end position="93"/>
    </location>
</feature>
<evidence type="ECO:0000256" key="1">
    <source>
        <dbReference type="ARBA" id="ARBA00004141"/>
    </source>
</evidence>
<comment type="caution">
    <text evidence="7">The sequence shown here is derived from an EMBL/GenBank/DDBJ whole genome shotgun (WGS) entry which is preliminary data.</text>
</comment>
<name>A0A2M9FVT7_9PROT</name>
<dbReference type="PROSITE" id="PS51012">
    <property type="entry name" value="ABC_TM2"/>
    <property type="match status" value="1"/>
</dbReference>
<dbReference type="PIRSF" id="PIRSF006648">
    <property type="entry name" value="DrrB"/>
    <property type="match status" value="1"/>
</dbReference>
<gene>
    <name evidence="7" type="ORF">CVT23_21815</name>
</gene>
<dbReference type="InterPro" id="IPR000412">
    <property type="entry name" value="ABC_2_transport"/>
</dbReference>